<dbReference type="KEGG" id="esj:SJ05684_b49540"/>
<keyword evidence="2" id="KW-1185">Reference proteome</keyword>
<name>A0A249PJF7_9HYPH</name>
<dbReference type="Gene3D" id="3.40.50.150">
    <property type="entry name" value="Vaccinia Virus protein VP39"/>
    <property type="match status" value="1"/>
</dbReference>
<reference evidence="1 2" key="1">
    <citation type="submission" date="2017-08" db="EMBL/GenBank/DDBJ databases">
        <title>Multipartite genome sequences of Sinorhizobium species nodulating soybeans.</title>
        <authorList>
            <person name="Tian C.F."/>
        </authorList>
    </citation>
    <scope>NUCLEOTIDE SEQUENCE [LARGE SCALE GENOMIC DNA]</scope>
    <source>
        <strain evidence="1 2">CCBAU 05684</strain>
        <plasmid evidence="2">psj05684b</plasmid>
    </source>
</reference>
<protein>
    <submittedName>
        <fullName evidence="1">Uncharacterized protein</fullName>
    </submittedName>
</protein>
<keyword evidence="1" id="KW-0614">Plasmid</keyword>
<dbReference type="InterPro" id="IPR029063">
    <property type="entry name" value="SAM-dependent_MTases_sf"/>
</dbReference>
<evidence type="ECO:0000313" key="2">
    <source>
        <dbReference type="Proteomes" id="UP000217211"/>
    </source>
</evidence>
<evidence type="ECO:0000313" key="1">
    <source>
        <dbReference type="EMBL" id="ASY65936.1"/>
    </source>
</evidence>
<sequence>MAQLATEATGVAIDIYGFDRGEGLPKPSDFRDLPYIWREGDFTMDVAALRNKVPRARLMLGDIEVTVPEFLKLERVAPIGFVSIDVDYYSSSVAALKLFRGSPEHFLPRVFCYLDDTVGDDDQIIHNEYVGELRAIAEFNETSATTKLAPVNGLSAKRTLAAPWNDLIYVAHIFDHPEYSRYVGRADSQTQLPLHA</sequence>
<geneLocation type="plasmid" evidence="2">
    <name>psj05684b</name>
</geneLocation>
<dbReference type="eggNOG" id="ENOG5030RRG">
    <property type="taxonomic scope" value="Bacteria"/>
</dbReference>
<proteinExistence type="predicted"/>
<dbReference type="Proteomes" id="UP000217211">
    <property type="component" value="Plasmid pSJ05684b"/>
</dbReference>
<dbReference type="AlphaFoldDB" id="A0A249PJF7"/>
<organism evidence="1 2">
    <name type="scientific">Sinorhizobium sojae CCBAU 05684</name>
    <dbReference type="NCBI Taxonomy" id="716928"/>
    <lineage>
        <taxon>Bacteria</taxon>
        <taxon>Pseudomonadati</taxon>
        <taxon>Pseudomonadota</taxon>
        <taxon>Alphaproteobacteria</taxon>
        <taxon>Hyphomicrobiales</taxon>
        <taxon>Rhizobiaceae</taxon>
        <taxon>Sinorhizobium/Ensifer group</taxon>
        <taxon>Sinorhizobium</taxon>
    </lineage>
</organism>
<gene>
    <name evidence="1" type="ORF">SJ05684_b49540</name>
</gene>
<dbReference type="EMBL" id="CP023068">
    <property type="protein sequence ID" value="ASY65936.1"/>
    <property type="molecule type" value="Genomic_DNA"/>
</dbReference>
<dbReference type="STRING" id="716928.GCA_000261485_05416"/>
<accession>A0A249PJF7</accession>